<evidence type="ECO:0000313" key="7">
    <source>
        <dbReference type="EMBL" id="KDN82242.1"/>
    </source>
</evidence>
<proteinExistence type="predicted"/>
<dbReference type="SUPFAM" id="SSF51206">
    <property type="entry name" value="cAMP-binding domain-like"/>
    <property type="match status" value="1"/>
</dbReference>
<dbReference type="SMART" id="SM00100">
    <property type="entry name" value="cNMP"/>
    <property type="match status" value="1"/>
</dbReference>
<dbReference type="eggNOG" id="COG0664">
    <property type="taxonomic scope" value="Bacteria"/>
</dbReference>
<dbReference type="HOGENOM" id="CLU_075053_3_0_11"/>
<dbReference type="Gene3D" id="2.60.120.10">
    <property type="entry name" value="Jelly Rolls"/>
    <property type="match status" value="1"/>
</dbReference>
<dbReference type="InterPro" id="IPR036390">
    <property type="entry name" value="WH_DNA-bd_sf"/>
</dbReference>
<reference evidence="7 8" key="1">
    <citation type="submission" date="2014-05" db="EMBL/GenBank/DDBJ databases">
        <title>Draft Genome Sequence of Kitasatospora cheerisanensis KCTC 2395.</title>
        <authorList>
            <person name="Nam D.H."/>
        </authorList>
    </citation>
    <scope>NUCLEOTIDE SEQUENCE [LARGE SCALE GENOMIC DNA]</scope>
    <source>
        <strain evidence="7 8">KCTC 2395</strain>
    </source>
</reference>
<dbReference type="Pfam" id="PF13545">
    <property type="entry name" value="HTH_Crp_2"/>
    <property type="match status" value="1"/>
</dbReference>
<sequence length="238" mass="25576">MAASDRDRRGGGGGARTWPAASLLGGLPPAERDRLLALGTEVRYPADRVLLRESDRTDFLLVLLAGVVKATGRTHDHRDALLAVRMGGDLVGEFAALDGRPRSATVTTCGQVTARVVGRAEFLDCLRREPRIAQAVNESIVTKLRVANDRRIDFAGCDTATRLARVIHQIAVTYGERAGAGAVIHWPITQPELATLSGAAEPTVHKALRRLREAGAVTTGYRTVRVENMALLEGLAFP</sequence>
<dbReference type="PROSITE" id="PS51063">
    <property type="entry name" value="HTH_CRP_2"/>
    <property type="match status" value="1"/>
</dbReference>
<evidence type="ECO:0000256" key="4">
    <source>
        <dbReference type="SAM" id="MobiDB-lite"/>
    </source>
</evidence>
<dbReference type="PATRIC" id="fig|1348663.4.peg.5756"/>
<keyword evidence="3" id="KW-0804">Transcription</keyword>
<comment type="caution">
    <text evidence="7">The sequence shown here is derived from an EMBL/GenBank/DDBJ whole genome shotgun (WGS) entry which is preliminary data.</text>
</comment>
<dbReference type="PROSITE" id="PS50042">
    <property type="entry name" value="CNMP_BINDING_3"/>
    <property type="match status" value="1"/>
</dbReference>
<dbReference type="Proteomes" id="UP000027178">
    <property type="component" value="Unassembled WGS sequence"/>
</dbReference>
<feature type="region of interest" description="Disordered" evidence="4">
    <location>
        <begin position="1"/>
        <end position="20"/>
    </location>
</feature>
<dbReference type="SUPFAM" id="SSF46785">
    <property type="entry name" value="Winged helix' DNA-binding domain"/>
    <property type="match status" value="1"/>
</dbReference>
<gene>
    <name evidence="7" type="ORF">KCH_59510</name>
</gene>
<dbReference type="InterPro" id="IPR000595">
    <property type="entry name" value="cNMP-bd_dom"/>
</dbReference>
<dbReference type="RefSeq" id="WP_244305463.1">
    <property type="nucleotide sequence ID" value="NZ_KK853997.1"/>
</dbReference>
<dbReference type="Gene3D" id="1.10.10.10">
    <property type="entry name" value="Winged helix-like DNA-binding domain superfamily/Winged helix DNA-binding domain"/>
    <property type="match status" value="1"/>
</dbReference>
<dbReference type="Pfam" id="PF00027">
    <property type="entry name" value="cNMP_binding"/>
    <property type="match status" value="1"/>
</dbReference>
<evidence type="ECO:0000256" key="1">
    <source>
        <dbReference type="ARBA" id="ARBA00023015"/>
    </source>
</evidence>
<dbReference type="CDD" id="cd00038">
    <property type="entry name" value="CAP_ED"/>
    <property type="match status" value="1"/>
</dbReference>
<evidence type="ECO:0000259" key="5">
    <source>
        <dbReference type="PROSITE" id="PS50042"/>
    </source>
</evidence>
<dbReference type="PANTHER" id="PTHR24567">
    <property type="entry name" value="CRP FAMILY TRANSCRIPTIONAL REGULATORY PROTEIN"/>
    <property type="match status" value="1"/>
</dbReference>
<keyword evidence="2" id="KW-0238">DNA-binding</keyword>
<evidence type="ECO:0000259" key="6">
    <source>
        <dbReference type="PROSITE" id="PS51063"/>
    </source>
</evidence>
<dbReference type="InterPro" id="IPR014710">
    <property type="entry name" value="RmlC-like_jellyroll"/>
</dbReference>
<dbReference type="InterPro" id="IPR018490">
    <property type="entry name" value="cNMP-bd_dom_sf"/>
</dbReference>
<dbReference type="InterPro" id="IPR050397">
    <property type="entry name" value="Env_Response_Regulators"/>
</dbReference>
<dbReference type="AlphaFoldDB" id="A0A066YM87"/>
<dbReference type="GO" id="GO:0003700">
    <property type="term" value="F:DNA-binding transcription factor activity"/>
    <property type="evidence" value="ECO:0007669"/>
    <property type="project" value="TreeGrafter"/>
</dbReference>
<evidence type="ECO:0000256" key="3">
    <source>
        <dbReference type="ARBA" id="ARBA00023163"/>
    </source>
</evidence>
<organism evidence="7 8">
    <name type="scientific">Kitasatospora cheerisanensis KCTC 2395</name>
    <dbReference type="NCBI Taxonomy" id="1348663"/>
    <lineage>
        <taxon>Bacteria</taxon>
        <taxon>Bacillati</taxon>
        <taxon>Actinomycetota</taxon>
        <taxon>Actinomycetes</taxon>
        <taxon>Kitasatosporales</taxon>
        <taxon>Streptomycetaceae</taxon>
        <taxon>Kitasatospora</taxon>
    </lineage>
</organism>
<evidence type="ECO:0000256" key="2">
    <source>
        <dbReference type="ARBA" id="ARBA00023125"/>
    </source>
</evidence>
<name>A0A066YM87_9ACTN</name>
<keyword evidence="1" id="KW-0805">Transcription regulation</keyword>
<dbReference type="GO" id="GO:0005829">
    <property type="term" value="C:cytosol"/>
    <property type="evidence" value="ECO:0007669"/>
    <property type="project" value="TreeGrafter"/>
</dbReference>
<feature type="compositionally biased region" description="Basic and acidic residues" evidence="4">
    <location>
        <begin position="1"/>
        <end position="10"/>
    </location>
</feature>
<accession>A0A066YM87</accession>
<protein>
    <submittedName>
        <fullName evidence="7">Crp/Fnr family transcriptional regulator</fullName>
    </submittedName>
</protein>
<dbReference type="EMBL" id="JNBY01000115">
    <property type="protein sequence ID" value="KDN82242.1"/>
    <property type="molecule type" value="Genomic_DNA"/>
</dbReference>
<dbReference type="InterPro" id="IPR036388">
    <property type="entry name" value="WH-like_DNA-bd_sf"/>
</dbReference>
<dbReference type="GO" id="GO:0003677">
    <property type="term" value="F:DNA binding"/>
    <property type="evidence" value="ECO:0007669"/>
    <property type="project" value="UniProtKB-KW"/>
</dbReference>
<feature type="domain" description="Cyclic nucleotide-binding" evidence="5">
    <location>
        <begin position="23"/>
        <end position="143"/>
    </location>
</feature>
<dbReference type="InterPro" id="IPR012318">
    <property type="entry name" value="HTH_CRP"/>
</dbReference>
<keyword evidence="8" id="KW-1185">Reference proteome</keyword>
<evidence type="ECO:0000313" key="8">
    <source>
        <dbReference type="Proteomes" id="UP000027178"/>
    </source>
</evidence>
<dbReference type="PANTHER" id="PTHR24567:SF74">
    <property type="entry name" value="HTH-TYPE TRANSCRIPTIONAL REGULATOR ARCR"/>
    <property type="match status" value="1"/>
</dbReference>
<feature type="domain" description="HTH crp-type" evidence="6">
    <location>
        <begin position="157"/>
        <end position="230"/>
    </location>
</feature>